<evidence type="ECO:0000256" key="1">
    <source>
        <dbReference type="ARBA" id="ARBA00004123"/>
    </source>
</evidence>
<comment type="caution">
    <text evidence="7">The sequence shown here is derived from an EMBL/GenBank/DDBJ whole genome shotgun (WGS) entry which is preliminary data.</text>
</comment>
<dbReference type="AlphaFoldDB" id="A0A9W7Y575"/>
<keyword evidence="3" id="KW-0805">Transcription regulation</keyword>
<evidence type="ECO:0000313" key="8">
    <source>
        <dbReference type="Proteomes" id="UP001143981"/>
    </source>
</evidence>
<dbReference type="InterPro" id="IPR013907">
    <property type="entry name" value="Sds3"/>
</dbReference>
<evidence type="ECO:0000256" key="4">
    <source>
        <dbReference type="ARBA" id="ARBA00023163"/>
    </source>
</evidence>
<protein>
    <recommendedName>
        <fullName evidence="9">Sds3-like-domain-containing protein</fullName>
    </recommendedName>
</protein>
<sequence length="576" mass="61063">MAGGRRRRRSSASSSASNARAAAGLVAGGQRPPPLGQESALAAGDGDHANTDTPPLSASTGNRLARLVLDNTDDPFAYDSELETLSSVSSHSSIGSTNSADLDRALSGPDDLSRLDGSDDEGPAARLGDCMAQGDRDSPGSADMAIHSGIASASSPKGDDSGSVASRADSDSDAPKPGGSYGRFMAKPARPGGSSTAARRRRPAQRAHRQRARAEDENSSSGSAGDGVESQATPAPSSAASKDAESGGDSDDAVAYVASKAASPRGPTGENGGGPGGPADSKEDADADASSSSGSDDEDAAANETRRSAALSELTCIEVEFAQLRERLYCERMQQVQIEEARLVSGRHGEYTRGVEEITASYTQHLARLKYGHEAWVAQRRRLHEAWIRTVNYTFLERRQELRRRLIGAQQRRIWRLRDMRIQEEERYDARMPPGLMAGATDEDLVLVAQQSDEGGAPRQMKHARRMALTAQRCLVHSRRHQLAAPGLDVIEMDADYQAMCLPVYLREPQAGFRHVFVPPLVPETGGAAGKKRKQRQPRQPRKRLALEKEPAAAAAAAAMPADETAAAAAAADGTP</sequence>
<comment type="subcellular location">
    <subcellularLocation>
        <location evidence="1">Nucleus</location>
    </subcellularLocation>
</comment>
<evidence type="ECO:0008006" key="9">
    <source>
        <dbReference type="Google" id="ProtNLM"/>
    </source>
</evidence>
<dbReference type="GO" id="GO:0005654">
    <property type="term" value="C:nucleoplasm"/>
    <property type="evidence" value="ECO:0007669"/>
    <property type="project" value="UniProtKB-ARBA"/>
</dbReference>
<feature type="region of interest" description="Disordered" evidence="6">
    <location>
        <begin position="523"/>
        <end position="576"/>
    </location>
</feature>
<dbReference type="Gene3D" id="1.20.5.1500">
    <property type="match status" value="1"/>
</dbReference>
<organism evidence="7 8">
    <name type="scientific">Coemansia biformis</name>
    <dbReference type="NCBI Taxonomy" id="1286918"/>
    <lineage>
        <taxon>Eukaryota</taxon>
        <taxon>Fungi</taxon>
        <taxon>Fungi incertae sedis</taxon>
        <taxon>Zoopagomycota</taxon>
        <taxon>Kickxellomycotina</taxon>
        <taxon>Kickxellomycetes</taxon>
        <taxon>Kickxellales</taxon>
        <taxon>Kickxellaceae</taxon>
        <taxon>Coemansia</taxon>
    </lineage>
</organism>
<evidence type="ECO:0000313" key="7">
    <source>
        <dbReference type="EMBL" id="KAJ1724762.1"/>
    </source>
</evidence>
<feature type="compositionally biased region" description="Low complexity" evidence="6">
    <location>
        <begin position="230"/>
        <end position="241"/>
    </location>
</feature>
<feature type="compositionally biased region" description="Basic residues" evidence="6">
    <location>
        <begin position="1"/>
        <end position="10"/>
    </location>
</feature>
<evidence type="ECO:0000256" key="2">
    <source>
        <dbReference type="ARBA" id="ARBA00022491"/>
    </source>
</evidence>
<evidence type="ECO:0000256" key="6">
    <source>
        <dbReference type="SAM" id="MobiDB-lite"/>
    </source>
</evidence>
<proteinExistence type="predicted"/>
<keyword evidence="2" id="KW-0678">Repressor</keyword>
<dbReference type="PANTHER" id="PTHR21964">
    <property type="entry name" value="BREAST CANCER METASTASIS-SUPPRESSOR 1"/>
    <property type="match status" value="1"/>
</dbReference>
<dbReference type="Pfam" id="PF08598">
    <property type="entry name" value="Sds3"/>
    <property type="match status" value="1"/>
</dbReference>
<evidence type="ECO:0000256" key="3">
    <source>
        <dbReference type="ARBA" id="ARBA00023015"/>
    </source>
</evidence>
<keyword evidence="5" id="KW-0539">Nucleus</keyword>
<feature type="non-terminal residue" evidence="7">
    <location>
        <position position="576"/>
    </location>
</feature>
<keyword evidence="4" id="KW-0804">Transcription</keyword>
<feature type="region of interest" description="Disordered" evidence="6">
    <location>
        <begin position="1"/>
        <end position="63"/>
    </location>
</feature>
<gene>
    <name evidence="7" type="ORF">LPJ61_005705</name>
</gene>
<feature type="compositionally biased region" description="Low complexity" evidence="6">
    <location>
        <begin position="11"/>
        <end position="23"/>
    </location>
</feature>
<feature type="compositionally biased region" description="Low complexity" evidence="6">
    <location>
        <begin position="84"/>
        <end position="99"/>
    </location>
</feature>
<dbReference type="Proteomes" id="UP001143981">
    <property type="component" value="Unassembled WGS sequence"/>
</dbReference>
<dbReference type="OrthoDB" id="20886at2759"/>
<feature type="compositionally biased region" description="Polar residues" evidence="6">
    <location>
        <begin position="51"/>
        <end position="62"/>
    </location>
</feature>
<name>A0A9W7Y575_9FUNG</name>
<accession>A0A9W7Y575</accession>
<keyword evidence="8" id="KW-1185">Reference proteome</keyword>
<reference evidence="7" key="1">
    <citation type="submission" date="2022-07" db="EMBL/GenBank/DDBJ databases">
        <title>Phylogenomic reconstructions and comparative analyses of Kickxellomycotina fungi.</title>
        <authorList>
            <person name="Reynolds N.K."/>
            <person name="Stajich J.E."/>
            <person name="Barry K."/>
            <person name="Grigoriev I.V."/>
            <person name="Crous P."/>
            <person name="Smith M.E."/>
        </authorList>
    </citation>
    <scope>NUCLEOTIDE SEQUENCE</scope>
    <source>
        <strain evidence="7">BCRC 34381</strain>
    </source>
</reference>
<feature type="region of interest" description="Disordered" evidence="6">
    <location>
        <begin position="84"/>
        <end position="306"/>
    </location>
</feature>
<feature type="compositionally biased region" description="Basic residues" evidence="6">
    <location>
        <begin position="198"/>
        <end position="211"/>
    </location>
</feature>
<dbReference type="GO" id="GO:0010468">
    <property type="term" value="P:regulation of gene expression"/>
    <property type="evidence" value="ECO:0007669"/>
    <property type="project" value="UniProtKB-ARBA"/>
</dbReference>
<dbReference type="EMBL" id="JANBOI010002082">
    <property type="protein sequence ID" value="KAJ1724762.1"/>
    <property type="molecule type" value="Genomic_DNA"/>
</dbReference>
<evidence type="ECO:0000256" key="5">
    <source>
        <dbReference type="ARBA" id="ARBA00023242"/>
    </source>
</evidence>
<feature type="compositionally biased region" description="Basic residues" evidence="6">
    <location>
        <begin position="530"/>
        <end position="544"/>
    </location>
</feature>
<dbReference type="SMART" id="SM01401">
    <property type="entry name" value="Sds3"/>
    <property type="match status" value="1"/>
</dbReference>
<feature type="compositionally biased region" description="Low complexity" evidence="6">
    <location>
        <begin position="552"/>
        <end position="576"/>
    </location>
</feature>